<dbReference type="OrthoDB" id="266718at2759"/>
<dbReference type="Gene3D" id="1.10.510.10">
    <property type="entry name" value="Transferase(Phosphotransferase) domain 1"/>
    <property type="match status" value="1"/>
</dbReference>
<dbReference type="PROSITE" id="PS00107">
    <property type="entry name" value="PROTEIN_KINASE_ATP"/>
    <property type="match status" value="1"/>
</dbReference>
<feature type="region of interest" description="Disordered" evidence="11">
    <location>
        <begin position="1"/>
        <end position="87"/>
    </location>
</feature>
<keyword evidence="10" id="KW-0175">Coiled coil</keyword>
<keyword evidence="6 9" id="KW-0067">ATP-binding</keyword>
<dbReference type="Pfam" id="PF00069">
    <property type="entry name" value="Pkinase"/>
    <property type="match status" value="2"/>
</dbReference>
<evidence type="ECO:0000256" key="4">
    <source>
        <dbReference type="ARBA" id="ARBA00022741"/>
    </source>
</evidence>
<dbReference type="InterPro" id="IPR017441">
    <property type="entry name" value="Protein_kinase_ATP_BS"/>
</dbReference>
<dbReference type="STRING" id="4540.A0A3L6PPQ0"/>
<feature type="compositionally biased region" description="Low complexity" evidence="11">
    <location>
        <begin position="15"/>
        <end position="35"/>
    </location>
</feature>
<evidence type="ECO:0000259" key="12">
    <source>
        <dbReference type="PROSITE" id="PS50011"/>
    </source>
</evidence>
<name>A0A3L6PPQ0_PANMI</name>
<evidence type="ECO:0000313" key="14">
    <source>
        <dbReference type="Proteomes" id="UP000275267"/>
    </source>
</evidence>
<feature type="compositionally biased region" description="Low complexity" evidence="11">
    <location>
        <begin position="54"/>
        <end position="71"/>
    </location>
</feature>
<accession>A0A3L6PPQ0</accession>
<reference evidence="14" key="1">
    <citation type="journal article" date="2019" name="Nat. Commun.">
        <title>The genome of broomcorn millet.</title>
        <authorList>
            <person name="Zou C."/>
            <person name="Miki D."/>
            <person name="Li D."/>
            <person name="Tang Q."/>
            <person name="Xiao L."/>
            <person name="Rajput S."/>
            <person name="Deng P."/>
            <person name="Jia W."/>
            <person name="Huang R."/>
            <person name="Zhang M."/>
            <person name="Sun Y."/>
            <person name="Hu J."/>
            <person name="Fu X."/>
            <person name="Schnable P.S."/>
            <person name="Li F."/>
            <person name="Zhang H."/>
            <person name="Feng B."/>
            <person name="Zhu X."/>
            <person name="Liu R."/>
            <person name="Schnable J.C."/>
            <person name="Zhu J.-K."/>
            <person name="Zhang H."/>
        </authorList>
    </citation>
    <scope>NUCLEOTIDE SEQUENCE [LARGE SCALE GENOMIC DNA]</scope>
</reference>
<dbReference type="PANTHER" id="PTHR48016:SF56">
    <property type="entry name" value="MAPKK KINASE"/>
    <property type="match status" value="1"/>
</dbReference>
<dbReference type="InterPro" id="IPR011009">
    <property type="entry name" value="Kinase-like_dom_sf"/>
</dbReference>
<dbReference type="Proteomes" id="UP000275267">
    <property type="component" value="Unassembled WGS sequence"/>
</dbReference>
<dbReference type="PANTHER" id="PTHR48016">
    <property type="entry name" value="MAP KINASE KINASE KINASE SSK2-RELATED-RELATED"/>
    <property type="match status" value="1"/>
</dbReference>
<evidence type="ECO:0000256" key="1">
    <source>
        <dbReference type="ARBA" id="ARBA00006529"/>
    </source>
</evidence>
<dbReference type="GO" id="GO:0005524">
    <property type="term" value="F:ATP binding"/>
    <property type="evidence" value="ECO:0007669"/>
    <property type="project" value="UniProtKB-UniRule"/>
</dbReference>
<evidence type="ECO:0000256" key="11">
    <source>
        <dbReference type="SAM" id="MobiDB-lite"/>
    </source>
</evidence>
<comment type="catalytic activity">
    <reaction evidence="8">
        <text>L-seryl-[protein] + ATP = O-phospho-L-seryl-[protein] + ADP + H(+)</text>
        <dbReference type="Rhea" id="RHEA:17989"/>
        <dbReference type="Rhea" id="RHEA-COMP:9863"/>
        <dbReference type="Rhea" id="RHEA-COMP:11604"/>
        <dbReference type="ChEBI" id="CHEBI:15378"/>
        <dbReference type="ChEBI" id="CHEBI:29999"/>
        <dbReference type="ChEBI" id="CHEBI:30616"/>
        <dbReference type="ChEBI" id="CHEBI:83421"/>
        <dbReference type="ChEBI" id="CHEBI:456216"/>
        <dbReference type="EC" id="2.7.11.25"/>
    </reaction>
</comment>
<evidence type="ECO:0000313" key="13">
    <source>
        <dbReference type="EMBL" id="RLM61310.1"/>
    </source>
</evidence>
<evidence type="ECO:0000256" key="7">
    <source>
        <dbReference type="ARBA" id="ARBA00047559"/>
    </source>
</evidence>
<feature type="compositionally biased region" description="Pro residues" evidence="11">
    <location>
        <begin position="72"/>
        <end position="82"/>
    </location>
</feature>
<dbReference type="PROSITE" id="PS50011">
    <property type="entry name" value="PROTEIN_KINASE_DOM"/>
    <property type="match status" value="1"/>
</dbReference>
<comment type="caution">
    <text evidence="13">The sequence shown here is derived from an EMBL/GenBank/DDBJ whole genome shotgun (WGS) entry which is preliminary data.</text>
</comment>
<dbReference type="AlphaFoldDB" id="A0A3L6PPQ0"/>
<keyword evidence="14" id="KW-1185">Reference proteome</keyword>
<feature type="coiled-coil region" evidence="10">
    <location>
        <begin position="144"/>
        <end position="171"/>
    </location>
</feature>
<dbReference type="InterPro" id="IPR000719">
    <property type="entry name" value="Prot_kinase_dom"/>
</dbReference>
<gene>
    <name evidence="13" type="ORF">C2845_PM14G14520</name>
</gene>
<dbReference type="GO" id="GO:0004709">
    <property type="term" value="F:MAP kinase kinase kinase activity"/>
    <property type="evidence" value="ECO:0007669"/>
    <property type="project" value="UniProtKB-EC"/>
</dbReference>
<evidence type="ECO:0000256" key="3">
    <source>
        <dbReference type="ARBA" id="ARBA00022679"/>
    </source>
</evidence>
<dbReference type="CDD" id="cd06606">
    <property type="entry name" value="STKc_MAPKKK"/>
    <property type="match status" value="1"/>
</dbReference>
<proteinExistence type="inferred from homology"/>
<keyword evidence="4 9" id="KW-0547">Nucleotide-binding</keyword>
<evidence type="ECO:0000256" key="6">
    <source>
        <dbReference type="ARBA" id="ARBA00022840"/>
    </source>
</evidence>
<organism evidence="13 14">
    <name type="scientific">Panicum miliaceum</name>
    <name type="common">Proso millet</name>
    <name type="synonym">Broomcorn millet</name>
    <dbReference type="NCBI Taxonomy" id="4540"/>
    <lineage>
        <taxon>Eukaryota</taxon>
        <taxon>Viridiplantae</taxon>
        <taxon>Streptophyta</taxon>
        <taxon>Embryophyta</taxon>
        <taxon>Tracheophyta</taxon>
        <taxon>Spermatophyta</taxon>
        <taxon>Magnoliopsida</taxon>
        <taxon>Liliopsida</taxon>
        <taxon>Poales</taxon>
        <taxon>Poaceae</taxon>
        <taxon>PACMAD clade</taxon>
        <taxon>Panicoideae</taxon>
        <taxon>Panicodae</taxon>
        <taxon>Paniceae</taxon>
        <taxon>Panicinae</taxon>
        <taxon>Panicum</taxon>
        <taxon>Panicum sect. Panicum</taxon>
    </lineage>
</organism>
<feature type="binding site" evidence="9">
    <location>
        <position position="140"/>
    </location>
    <ligand>
        <name>ATP</name>
        <dbReference type="ChEBI" id="CHEBI:30616"/>
    </ligand>
</feature>
<evidence type="ECO:0000256" key="9">
    <source>
        <dbReference type="PROSITE-ProRule" id="PRU10141"/>
    </source>
</evidence>
<feature type="domain" description="Protein kinase" evidence="12">
    <location>
        <begin position="111"/>
        <end position="364"/>
    </location>
</feature>
<keyword evidence="3" id="KW-0808">Transferase</keyword>
<evidence type="ECO:0000256" key="5">
    <source>
        <dbReference type="ARBA" id="ARBA00022777"/>
    </source>
</evidence>
<comment type="catalytic activity">
    <reaction evidence="7">
        <text>L-threonyl-[protein] + ATP = O-phospho-L-threonyl-[protein] + ADP + H(+)</text>
        <dbReference type="Rhea" id="RHEA:46608"/>
        <dbReference type="Rhea" id="RHEA-COMP:11060"/>
        <dbReference type="Rhea" id="RHEA-COMP:11605"/>
        <dbReference type="ChEBI" id="CHEBI:15378"/>
        <dbReference type="ChEBI" id="CHEBI:30013"/>
        <dbReference type="ChEBI" id="CHEBI:30616"/>
        <dbReference type="ChEBI" id="CHEBI:61977"/>
        <dbReference type="ChEBI" id="CHEBI:456216"/>
        <dbReference type="EC" id="2.7.11.25"/>
    </reaction>
</comment>
<dbReference type="EMBL" id="PQIB02000016">
    <property type="protein sequence ID" value="RLM61310.1"/>
    <property type="molecule type" value="Genomic_DNA"/>
</dbReference>
<feature type="compositionally biased region" description="Polar residues" evidence="11">
    <location>
        <begin position="1"/>
        <end position="12"/>
    </location>
</feature>
<protein>
    <recommendedName>
        <fullName evidence="2">mitogen-activated protein kinase kinase kinase</fullName>
        <ecNumber evidence="2">2.7.11.25</ecNumber>
    </recommendedName>
</protein>
<dbReference type="SUPFAM" id="SSF56112">
    <property type="entry name" value="Protein kinase-like (PK-like)"/>
    <property type="match status" value="1"/>
</dbReference>
<evidence type="ECO:0000256" key="8">
    <source>
        <dbReference type="ARBA" id="ARBA00048329"/>
    </source>
</evidence>
<dbReference type="GO" id="GO:0005737">
    <property type="term" value="C:cytoplasm"/>
    <property type="evidence" value="ECO:0007669"/>
    <property type="project" value="TreeGrafter"/>
</dbReference>
<dbReference type="FunFam" id="3.30.200.20:FF:000387">
    <property type="entry name" value="Serine/threonine-protein kinase STE11"/>
    <property type="match status" value="1"/>
</dbReference>
<comment type="similarity">
    <text evidence="1">Belongs to the protein kinase superfamily. STE Ser/Thr protein kinase family. MAP kinase kinase kinase subfamily.</text>
</comment>
<sequence length="509" mass="54497">MPAEAGSTSCSTPCAAPSLSALDEPAASPSSSSTAAGGGGFRERISNRLRRSRGMGLLGMATKSPSPTRRLLPPPSVSPPAPVAAASASEGCGGVREEGIGGGEENPPIRWRKGDLIGSGAFGQVYLGMDLDSGELLAVKQVLIGSSNATREKAQAHVRELEDEVKMLKNFSHPNIVRYIGTVREDNTLNILLEFVPGGSIQSLLGRLGSFPEAGANILVDNKGCIKLADFGASKQVEKLATATAAKTMEGTPYWMAPEVIVGSGHNCSADIWSVGCTVIEMATGKAPWSHEYQEHPFVTGGMEDFCQLNHAAPKSFNPMCEPSDEWERKLDISPEQVSHSREFAGLAKLAESHGSEETTDTFIYNTVNAGISQGFSDVCRASNMTNPMLPPRAIKMVGGASIEPICVNLNNVSPKSCTRRSSRSSVENSRVLREIASPRLNKLEDKVHDDTQDNPRFLLLHFHHWMAAVEGVEVADSFHGDDAAYDSEKYLRMSSRALLSTSSRSRPA</sequence>
<keyword evidence="5" id="KW-0418">Kinase</keyword>
<dbReference type="InterPro" id="IPR050538">
    <property type="entry name" value="MAP_kinase_kinase_kinase"/>
</dbReference>
<dbReference type="Gene3D" id="3.30.200.20">
    <property type="entry name" value="Phosphorylase Kinase, domain 1"/>
    <property type="match status" value="1"/>
</dbReference>
<evidence type="ECO:0000256" key="2">
    <source>
        <dbReference type="ARBA" id="ARBA00012406"/>
    </source>
</evidence>
<dbReference type="EC" id="2.7.11.25" evidence="2"/>
<evidence type="ECO:0000256" key="10">
    <source>
        <dbReference type="SAM" id="Coils"/>
    </source>
</evidence>